<evidence type="ECO:0000313" key="14">
    <source>
        <dbReference type="EMBL" id="RKQ87941.1"/>
    </source>
</evidence>
<comment type="caution">
    <text evidence="14">The sequence shown here is derived from an EMBL/GenBank/DDBJ whole genome shotgun (WGS) entry which is preliminary data.</text>
</comment>
<keyword evidence="15" id="KW-1185">Reference proteome</keyword>
<dbReference type="SUPFAM" id="SSF89562">
    <property type="entry name" value="RraA-like"/>
    <property type="match status" value="1"/>
</dbReference>
<dbReference type="PANTHER" id="PTHR33254">
    <property type="entry name" value="4-HYDROXY-4-METHYL-2-OXOGLUTARATE ALDOLASE 3-RELATED"/>
    <property type="match status" value="1"/>
</dbReference>
<dbReference type="EC" id="4.1.3.17" evidence="5"/>
<dbReference type="AlphaFoldDB" id="A0A660L1S4"/>
<evidence type="ECO:0000256" key="2">
    <source>
        <dbReference type="ARBA" id="ARBA00001968"/>
    </source>
</evidence>
<dbReference type="EMBL" id="RBIL01000002">
    <property type="protein sequence ID" value="RKQ87941.1"/>
    <property type="molecule type" value="Genomic_DNA"/>
</dbReference>
<evidence type="ECO:0000256" key="5">
    <source>
        <dbReference type="ARBA" id="ARBA00012213"/>
    </source>
</evidence>
<accession>A0A660L1S4</accession>
<dbReference type="GO" id="GO:0047443">
    <property type="term" value="F:4-hydroxy-4-methyl-2-oxoglutarate aldolase activity"/>
    <property type="evidence" value="ECO:0007669"/>
    <property type="project" value="UniProtKB-EC"/>
</dbReference>
<gene>
    <name evidence="14" type="ORF">C8N24_5976</name>
</gene>
<comment type="subunit">
    <text evidence="4">Homotrimer.</text>
</comment>
<dbReference type="Pfam" id="PF03737">
    <property type="entry name" value="RraA-like"/>
    <property type="match status" value="1"/>
</dbReference>
<dbReference type="InterPro" id="IPR005493">
    <property type="entry name" value="RraA/RraA-like"/>
</dbReference>
<evidence type="ECO:0000256" key="13">
    <source>
        <dbReference type="PIRSR" id="PIRSR605493-1"/>
    </source>
</evidence>
<feature type="binding site" evidence="13">
    <location>
        <position position="100"/>
    </location>
    <ligand>
        <name>Mg(2+)</name>
        <dbReference type="ChEBI" id="CHEBI:18420"/>
    </ligand>
</feature>
<comment type="similarity">
    <text evidence="3">Belongs to the class II aldolase/RraA-like family.</text>
</comment>
<evidence type="ECO:0000313" key="15">
    <source>
        <dbReference type="Proteomes" id="UP000278962"/>
    </source>
</evidence>
<evidence type="ECO:0000256" key="10">
    <source>
        <dbReference type="ARBA" id="ARBA00030169"/>
    </source>
</evidence>
<evidence type="ECO:0000256" key="6">
    <source>
        <dbReference type="ARBA" id="ARBA00012947"/>
    </source>
</evidence>
<dbReference type="CDD" id="cd16841">
    <property type="entry name" value="RraA_family"/>
    <property type="match status" value="1"/>
</dbReference>
<dbReference type="Gene3D" id="3.50.30.40">
    <property type="entry name" value="Ribonuclease E inhibitor RraA/RraA-like"/>
    <property type="match status" value="1"/>
</dbReference>
<reference evidence="14 15" key="1">
    <citation type="submission" date="2018-10" db="EMBL/GenBank/DDBJ databases">
        <title>Genomic Encyclopedia of Archaeal and Bacterial Type Strains, Phase II (KMG-II): from individual species to whole genera.</title>
        <authorList>
            <person name="Goeker M."/>
        </authorList>
    </citation>
    <scope>NUCLEOTIDE SEQUENCE [LARGE SCALE GENOMIC DNA]</scope>
    <source>
        <strain evidence="14 15">DSM 14954</strain>
    </source>
</reference>
<comment type="cofactor">
    <cofactor evidence="13">
        <name>Mg(2+)</name>
        <dbReference type="ChEBI" id="CHEBI:18420"/>
    </cofactor>
</comment>
<keyword evidence="13" id="KW-0479">Metal-binding</keyword>
<evidence type="ECO:0000256" key="9">
    <source>
        <dbReference type="ARBA" id="ARBA00029596"/>
    </source>
</evidence>
<evidence type="ECO:0000256" key="4">
    <source>
        <dbReference type="ARBA" id="ARBA00011233"/>
    </source>
</evidence>
<evidence type="ECO:0000256" key="12">
    <source>
        <dbReference type="ARBA" id="ARBA00047973"/>
    </source>
</evidence>
<feature type="binding site" evidence="13">
    <location>
        <begin position="77"/>
        <end position="80"/>
    </location>
    <ligand>
        <name>substrate</name>
    </ligand>
</feature>
<organism evidence="14 15">
    <name type="scientific">Solirubrobacter pauli</name>
    <dbReference type="NCBI Taxonomy" id="166793"/>
    <lineage>
        <taxon>Bacteria</taxon>
        <taxon>Bacillati</taxon>
        <taxon>Actinomycetota</taxon>
        <taxon>Thermoleophilia</taxon>
        <taxon>Solirubrobacterales</taxon>
        <taxon>Solirubrobacteraceae</taxon>
        <taxon>Solirubrobacter</taxon>
    </lineage>
</organism>
<protein>
    <recommendedName>
        <fullName evidence="7">Putative 4-hydroxy-4-methyl-2-oxoglutarate aldolase</fullName>
        <ecNumber evidence="6">4.1.1.112</ecNumber>
        <ecNumber evidence="5">4.1.3.17</ecNumber>
    </recommendedName>
    <alternativeName>
        <fullName evidence="11">Oxaloacetate decarboxylase</fullName>
    </alternativeName>
    <alternativeName>
        <fullName evidence="9">Regulator of ribonuclease activity homolog</fullName>
    </alternativeName>
    <alternativeName>
        <fullName evidence="10">RraA-like protein</fullName>
    </alternativeName>
</protein>
<evidence type="ECO:0000256" key="3">
    <source>
        <dbReference type="ARBA" id="ARBA00008621"/>
    </source>
</evidence>
<dbReference type="RefSeq" id="WP_121257014.1">
    <property type="nucleotide sequence ID" value="NZ_RBIL01000002.1"/>
</dbReference>
<evidence type="ECO:0000256" key="8">
    <source>
        <dbReference type="ARBA" id="ARBA00025046"/>
    </source>
</evidence>
<evidence type="ECO:0000256" key="1">
    <source>
        <dbReference type="ARBA" id="ARBA00001342"/>
    </source>
</evidence>
<dbReference type="OrthoDB" id="943692at2"/>
<evidence type="ECO:0000256" key="7">
    <source>
        <dbReference type="ARBA" id="ARBA00016549"/>
    </source>
</evidence>
<comment type="catalytic activity">
    <reaction evidence="12">
        <text>oxaloacetate + H(+) = pyruvate + CO2</text>
        <dbReference type="Rhea" id="RHEA:15641"/>
        <dbReference type="ChEBI" id="CHEBI:15361"/>
        <dbReference type="ChEBI" id="CHEBI:15378"/>
        <dbReference type="ChEBI" id="CHEBI:16452"/>
        <dbReference type="ChEBI" id="CHEBI:16526"/>
        <dbReference type="EC" id="4.1.1.112"/>
    </reaction>
</comment>
<dbReference type="GO" id="GO:0046872">
    <property type="term" value="F:metal ion binding"/>
    <property type="evidence" value="ECO:0007669"/>
    <property type="project" value="UniProtKB-KW"/>
</dbReference>
<feature type="binding site" evidence="13">
    <location>
        <position position="99"/>
    </location>
    <ligand>
        <name>substrate</name>
    </ligand>
</feature>
<evidence type="ECO:0000256" key="11">
    <source>
        <dbReference type="ARBA" id="ARBA00032305"/>
    </source>
</evidence>
<comment type="cofactor">
    <cofactor evidence="2">
        <name>a divalent metal cation</name>
        <dbReference type="ChEBI" id="CHEBI:60240"/>
    </cofactor>
</comment>
<dbReference type="GO" id="GO:0008948">
    <property type="term" value="F:oxaloacetate decarboxylase activity"/>
    <property type="evidence" value="ECO:0007669"/>
    <property type="project" value="UniProtKB-EC"/>
</dbReference>
<dbReference type="EC" id="4.1.1.112" evidence="6"/>
<proteinExistence type="inferred from homology"/>
<dbReference type="Proteomes" id="UP000278962">
    <property type="component" value="Unassembled WGS sequence"/>
</dbReference>
<comment type="catalytic activity">
    <reaction evidence="1">
        <text>4-hydroxy-4-methyl-2-oxoglutarate = 2 pyruvate</text>
        <dbReference type="Rhea" id="RHEA:22748"/>
        <dbReference type="ChEBI" id="CHEBI:15361"/>
        <dbReference type="ChEBI" id="CHEBI:58276"/>
        <dbReference type="EC" id="4.1.3.17"/>
    </reaction>
</comment>
<sequence length="214" mass="22202">MDALARLPVSTLCDVDKSLPVVDPAIRPLTPSERVCGPAYTVVAAGEFLSVLWAIGEAQPGDVLVVQAGGAPLAALGELLATEAHRRRLGGIVVDGYVRDRAGLPPELPLWARGTVPVAGRSDVPPRVGGPIAFGGVRVNPGDIVISDADGIVIAPRAQLEACVPRAQEIEALEAEVLGATRRGDSLIDMTNLREHVAKLQAGEQSALAINPPS</sequence>
<comment type="function">
    <text evidence="8">Catalyzes the aldol cleavage of 4-hydroxy-4-methyl-2-oxoglutarate (HMG) into 2 molecules of pyruvate. Also contains a secondary oxaloacetate (OAA) decarboxylase activity due to the common pyruvate enolate transition state formed following C-C bond cleavage in the retro-aldol and decarboxylation reactions.</text>
</comment>
<dbReference type="InterPro" id="IPR036704">
    <property type="entry name" value="RraA/RraA-like_sf"/>
</dbReference>
<keyword evidence="13" id="KW-0460">Magnesium</keyword>
<name>A0A660L1S4_9ACTN</name>
<dbReference type="PANTHER" id="PTHR33254:SF4">
    <property type="entry name" value="4-HYDROXY-4-METHYL-2-OXOGLUTARATE ALDOLASE 3-RELATED"/>
    <property type="match status" value="1"/>
</dbReference>